<sequence length="360" mass="39761">MQKNLILKSILMALGVSLSLSAMAATDWKKIMTVRGNKVVKEFSSPSGFRGLVVEAGGAEKTFYVTENGDYLFSGELFGEDGLPIAQKNPASKTAPDWNRIMQGKGNNVVKEFRSSSGFKGLVVERNGIKKIFYITANGKFLAAGEVFNSTGGSITKLELAEQAGIAQSAAVMPTAVAGEVDKTISEQSKMLNSVRELESVPTEFKNKVFAAAEKSTAWVEEGSGNNIVYVIFDPICPHCHKTWEMLRPYVQRGLLRVRWIPVISLSGNNMQSPSAQMAAYFLSNRGEADIVEKMFRKTIKSVAPDDKMARSLSQNLLFLRDTNFRGTPLLIYQRGGERNAFIVPEQPEVEQIERMIRKN</sequence>
<dbReference type="InterPro" id="IPR051470">
    <property type="entry name" value="Thiol:disulfide_interchange"/>
</dbReference>
<dbReference type="InterPro" id="IPR009094">
    <property type="entry name" value="DiS-bond_isomerase_DsbC/G_N_sf"/>
</dbReference>
<proteinExistence type="predicted"/>
<name>A0ABR6ZGB4_9BURK</name>
<evidence type="ECO:0000313" key="2">
    <source>
        <dbReference type="EMBL" id="MBC3910782.1"/>
    </source>
</evidence>
<feature type="chain" id="PRO_5046304106" description="Thioredoxin-like fold domain-containing protein" evidence="1">
    <location>
        <begin position="25"/>
        <end position="360"/>
    </location>
</feature>
<accession>A0ABR6ZGB4</accession>
<dbReference type="RefSeq" id="WP_186956356.1">
    <property type="nucleotide sequence ID" value="NZ_JACOFX010000019.1"/>
</dbReference>
<dbReference type="Gene3D" id="3.10.450.70">
    <property type="entry name" value="Disulphide bond isomerase, DsbC/G, N-terminal"/>
    <property type="match status" value="2"/>
</dbReference>
<organism evidence="2 3">
    <name type="scientific">Undibacterium umbellatum</name>
    <dbReference type="NCBI Taxonomy" id="2762300"/>
    <lineage>
        <taxon>Bacteria</taxon>
        <taxon>Pseudomonadati</taxon>
        <taxon>Pseudomonadota</taxon>
        <taxon>Betaproteobacteria</taxon>
        <taxon>Burkholderiales</taxon>
        <taxon>Oxalobacteraceae</taxon>
        <taxon>Undibacterium</taxon>
    </lineage>
</organism>
<gene>
    <name evidence="2" type="ORF">H8L47_24740</name>
</gene>
<comment type="caution">
    <text evidence="2">The sequence shown here is derived from an EMBL/GenBank/DDBJ whole genome shotgun (WGS) entry which is preliminary data.</text>
</comment>
<dbReference type="InterPro" id="IPR036249">
    <property type="entry name" value="Thioredoxin-like_sf"/>
</dbReference>
<dbReference type="SUPFAM" id="SSF54423">
    <property type="entry name" value="DsbC/DsbG N-terminal domain-like"/>
    <property type="match status" value="1"/>
</dbReference>
<dbReference type="SUPFAM" id="SSF52833">
    <property type="entry name" value="Thioredoxin-like"/>
    <property type="match status" value="1"/>
</dbReference>
<dbReference type="Gene3D" id="3.40.30.10">
    <property type="entry name" value="Glutaredoxin"/>
    <property type="match status" value="1"/>
</dbReference>
<evidence type="ECO:0000313" key="3">
    <source>
        <dbReference type="Proteomes" id="UP000646911"/>
    </source>
</evidence>
<dbReference type="EMBL" id="JACOFX010000019">
    <property type="protein sequence ID" value="MBC3910782.1"/>
    <property type="molecule type" value="Genomic_DNA"/>
</dbReference>
<reference evidence="2 3" key="1">
    <citation type="submission" date="2020-08" db="EMBL/GenBank/DDBJ databases">
        <title>Novel species isolated from subtropical streams in China.</title>
        <authorList>
            <person name="Lu H."/>
        </authorList>
    </citation>
    <scope>NUCLEOTIDE SEQUENCE [LARGE SCALE GENOMIC DNA]</scope>
    <source>
        <strain evidence="2 3">NL8W</strain>
    </source>
</reference>
<dbReference type="PANTHER" id="PTHR35272">
    <property type="entry name" value="THIOL:DISULFIDE INTERCHANGE PROTEIN DSBC-RELATED"/>
    <property type="match status" value="1"/>
</dbReference>
<keyword evidence="3" id="KW-1185">Reference proteome</keyword>
<evidence type="ECO:0000256" key="1">
    <source>
        <dbReference type="SAM" id="SignalP"/>
    </source>
</evidence>
<protein>
    <recommendedName>
        <fullName evidence="4">Thioredoxin-like fold domain-containing protein</fullName>
    </recommendedName>
</protein>
<dbReference type="PANTHER" id="PTHR35272:SF3">
    <property type="entry name" value="THIOL:DISULFIDE INTERCHANGE PROTEIN DSBC"/>
    <property type="match status" value="1"/>
</dbReference>
<feature type="signal peptide" evidence="1">
    <location>
        <begin position="1"/>
        <end position="24"/>
    </location>
</feature>
<dbReference type="Proteomes" id="UP000646911">
    <property type="component" value="Unassembled WGS sequence"/>
</dbReference>
<evidence type="ECO:0008006" key="4">
    <source>
        <dbReference type="Google" id="ProtNLM"/>
    </source>
</evidence>
<keyword evidence="1" id="KW-0732">Signal</keyword>